<dbReference type="GO" id="GO:0009055">
    <property type="term" value="F:electron transfer activity"/>
    <property type="evidence" value="ECO:0007669"/>
    <property type="project" value="InterPro"/>
</dbReference>
<dbReference type="KEGG" id="slac:SKTS_18740"/>
<feature type="signal peptide" evidence="1">
    <location>
        <begin position="1"/>
        <end position="20"/>
    </location>
</feature>
<gene>
    <name evidence="2" type="ORF">SKTS_18740</name>
</gene>
<evidence type="ECO:0000313" key="3">
    <source>
        <dbReference type="Proteomes" id="UP000502260"/>
    </source>
</evidence>
<dbReference type="GO" id="GO:0020037">
    <property type="term" value="F:heme binding"/>
    <property type="evidence" value="ECO:0007669"/>
    <property type="project" value="InterPro"/>
</dbReference>
<name>A0A6F8VB99_9PROT</name>
<evidence type="ECO:0000313" key="2">
    <source>
        <dbReference type="EMBL" id="BCB26988.1"/>
    </source>
</evidence>
<proteinExistence type="predicted"/>
<dbReference type="AlphaFoldDB" id="A0A6F8VB99"/>
<sequence length="102" mass="11313">MKIFLVILGLALFGAAPAFADMDKGDVKIGKSLHDKSCIACHASKYGEDGSKMYTRADHKVTNRQQLVARVKACNHNVGTGWFPEEEAHVEAYLNATYYHLK</sequence>
<accession>A0A6F8VB99</accession>
<keyword evidence="1" id="KW-0732">Signal</keyword>
<organism evidence="2 3">
    <name type="scientific">Sulfurimicrobium lacus</name>
    <dbReference type="NCBI Taxonomy" id="2715678"/>
    <lineage>
        <taxon>Bacteria</taxon>
        <taxon>Pseudomonadati</taxon>
        <taxon>Pseudomonadota</taxon>
        <taxon>Betaproteobacteria</taxon>
        <taxon>Nitrosomonadales</taxon>
        <taxon>Sulfuricellaceae</taxon>
        <taxon>Sulfurimicrobium</taxon>
    </lineage>
</organism>
<evidence type="ECO:0008006" key="4">
    <source>
        <dbReference type="Google" id="ProtNLM"/>
    </source>
</evidence>
<dbReference type="Proteomes" id="UP000502260">
    <property type="component" value="Chromosome"/>
</dbReference>
<dbReference type="SUPFAM" id="SSF46626">
    <property type="entry name" value="Cytochrome c"/>
    <property type="match status" value="1"/>
</dbReference>
<dbReference type="EMBL" id="AP022853">
    <property type="protein sequence ID" value="BCB26988.1"/>
    <property type="molecule type" value="Genomic_DNA"/>
</dbReference>
<evidence type="ECO:0000256" key="1">
    <source>
        <dbReference type="SAM" id="SignalP"/>
    </source>
</evidence>
<keyword evidence="3" id="KW-1185">Reference proteome</keyword>
<protein>
    <recommendedName>
        <fullName evidence="4">Cytochrome c domain-containing protein</fullName>
    </recommendedName>
</protein>
<feature type="chain" id="PRO_5026152980" description="Cytochrome c domain-containing protein" evidence="1">
    <location>
        <begin position="21"/>
        <end position="102"/>
    </location>
</feature>
<dbReference type="RefSeq" id="WP_244617301.1">
    <property type="nucleotide sequence ID" value="NZ_AP022853.1"/>
</dbReference>
<reference evidence="3" key="1">
    <citation type="submission" date="2020-03" db="EMBL/GenBank/DDBJ databases">
        <title>Complete genome sequence of sulfur-oxidizing bacterium skT11.</title>
        <authorList>
            <person name="Kanda M."/>
            <person name="Kojima H."/>
            <person name="Fukui M."/>
        </authorList>
    </citation>
    <scope>NUCLEOTIDE SEQUENCE [LARGE SCALE GENOMIC DNA]</scope>
    <source>
        <strain evidence="3">skT11</strain>
    </source>
</reference>
<dbReference type="InterPro" id="IPR036909">
    <property type="entry name" value="Cyt_c-like_dom_sf"/>
</dbReference>